<dbReference type="Gene3D" id="3.20.20.80">
    <property type="entry name" value="Glycosidases"/>
    <property type="match status" value="1"/>
</dbReference>
<dbReference type="GO" id="GO:0033942">
    <property type="term" value="F:4-alpha-D-(1-&gt;4)-alpha-D-glucanotrehalose trehalohydrolase activity"/>
    <property type="evidence" value="ECO:0007669"/>
    <property type="project" value="UniProtKB-EC"/>
</dbReference>
<evidence type="ECO:0000256" key="7">
    <source>
        <dbReference type="ARBA" id="ARBA00022801"/>
    </source>
</evidence>
<dbReference type="InterPro" id="IPR013783">
    <property type="entry name" value="Ig-like_fold"/>
</dbReference>
<sequence>MSMTKACRKIGVNYCHGTTKINLWCPNANKVAVLKPKDETIIHLEKADFGYWQKTTDLLQPGDEYFMLLDDKTLPDPTALQQPDIHQASKVANLHAFEWTDEHWQIPAMQDFIIYELHVGTFTPEGTFEAIIQKLDDLLELGINAIELMPVAQFPGNRNWGYDGVFPFAVQNSYGAYTGLQELVNACHEKGIAVILDVVYNHLGPEGNYLNDFGPFFTDKYQTPWGKAINFDDADCDAVRTLYIENVLLWLRDFHIDGLRLDAVHAIKDFSAKHILAEIKEHVDAFNQEHQKTHFLIAECDLNDRRYLEPLSQNGFAMDAQWIDEFHHALRVSAGGEKNGYYEDFSGISSLAKAYQDAFVFDGLYSPHRKKKFGSSAAGLAGERFVVFSQNHDQVGNRMLGERSSQLFSFEMQKLMAAAVFISPYIPMLFMGEEWSASSPFQYFISHTDEELIKAVQEGRKKEFAAFVSEEEVPDPQAISTFEASKLRWDELNLPQYKTMLAYYKALIQLRKTHPVFKSTQRKGLKAYADETRQMLYLSRSSEDVKVLCILNFSAKQQSIQNSEIQAYGLIFDSADEKWAGHPVGEDEISPTAIKIYQSNL</sequence>
<dbReference type="KEGG" id="pej:FYC62_04690"/>
<feature type="binding site" evidence="16">
    <location>
        <begin position="260"/>
        <end position="265"/>
    </location>
    <ligand>
        <name>substrate</name>
    </ligand>
</feature>
<evidence type="ECO:0000256" key="8">
    <source>
        <dbReference type="ARBA" id="ARBA00023277"/>
    </source>
</evidence>
<dbReference type="Proteomes" id="UP000323653">
    <property type="component" value="Chromosome"/>
</dbReference>
<protein>
    <recommendedName>
        <fullName evidence="5 13">Malto-oligosyltrehalose trehalohydrolase</fullName>
        <shortName evidence="14">MTHase</shortName>
        <ecNumber evidence="4 13">3.2.1.141</ecNumber>
    </recommendedName>
    <alternativeName>
        <fullName evidence="11 14">4-alpha-D-((1-&gt;4)-alpha-D-glucano)trehalose trehalohydrolase</fullName>
    </alternativeName>
    <alternativeName>
        <fullName evidence="10 14">Maltooligosyl trehalose trehalohydrolase</fullName>
    </alternativeName>
</protein>
<dbReference type="SUPFAM" id="SSF51445">
    <property type="entry name" value="(Trans)glycosidases"/>
    <property type="match status" value="1"/>
</dbReference>
<dbReference type="UniPathway" id="UPA00299"/>
<feature type="active site" description="Proton donor" evidence="15">
    <location>
        <position position="299"/>
    </location>
</feature>
<evidence type="ECO:0000256" key="3">
    <source>
        <dbReference type="ARBA" id="ARBA00008061"/>
    </source>
</evidence>
<evidence type="ECO:0000256" key="6">
    <source>
        <dbReference type="ARBA" id="ARBA00022490"/>
    </source>
</evidence>
<feature type="site" description="Transition state stabilizer" evidence="17">
    <location>
        <position position="393"/>
    </location>
</feature>
<dbReference type="SMART" id="SM00642">
    <property type="entry name" value="Aamy"/>
    <property type="match status" value="1"/>
</dbReference>
<feature type="active site" description="Nucleophile" evidence="15">
    <location>
        <position position="262"/>
    </location>
</feature>
<keyword evidence="8" id="KW-0119">Carbohydrate metabolism</keyword>
<dbReference type="InterPro" id="IPR014756">
    <property type="entry name" value="Ig_E-set"/>
</dbReference>
<dbReference type="PANTHER" id="PTHR43651:SF11">
    <property type="entry name" value="MALTO-OLIGOSYLTREHALOSE TREHALOHYDROLASE"/>
    <property type="match status" value="1"/>
</dbReference>
<name>A0A5C0VG86_9SPHI</name>
<dbReference type="PANTHER" id="PTHR43651">
    <property type="entry name" value="1,4-ALPHA-GLUCAN-BRANCHING ENZYME"/>
    <property type="match status" value="1"/>
</dbReference>
<feature type="binding site" evidence="16">
    <location>
        <begin position="392"/>
        <end position="397"/>
    </location>
    <ligand>
        <name>substrate</name>
    </ligand>
</feature>
<proteinExistence type="inferred from homology"/>
<dbReference type="NCBIfam" id="TIGR02402">
    <property type="entry name" value="trehalose_TreZ"/>
    <property type="match status" value="1"/>
</dbReference>
<keyword evidence="9 14" id="KW-0326">Glycosidase</keyword>
<accession>A0A5C0VG86</accession>
<evidence type="ECO:0000256" key="1">
    <source>
        <dbReference type="ARBA" id="ARBA00004496"/>
    </source>
</evidence>
<evidence type="ECO:0000256" key="15">
    <source>
        <dbReference type="PIRSR" id="PIRSR006337-1"/>
    </source>
</evidence>
<dbReference type="EMBL" id="CP043329">
    <property type="protein sequence ID" value="QEK51047.1"/>
    <property type="molecule type" value="Genomic_DNA"/>
</dbReference>
<evidence type="ECO:0000256" key="5">
    <source>
        <dbReference type="ARBA" id="ARBA00015938"/>
    </source>
</evidence>
<gene>
    <name evidence="19" type="primary">treZ</name>
    <name evidence="19" type="ORF">FYC62_04690</name>
</gene>
<dbReference type="Gene3D" id="1.10.10.760">
    <property type="entry name" value="E-set domains of sugar-utilizing enzymes"/>
    <property type="match status" value="1"/>
</dbReference>
<dbReference type="InterPro" id="IPR017853">
    <property type="entry name" value="GH"/>
</dbReference>
<keyword evidence="6" id="KW-0963">Cytoplasm</keyword>
<reference evidence="19 20" key="1">
    <citation type="submission" date="2019-08" db="EMBL/GenBank/DDBJ databases">
        <title>Pedobacter sp. nov., isolated from Han river, South Korea.</title>
        <authorList>
            <person name="Lee D.-H."/>
            <person name="Kim Y.-S."/>
            <person name="Hwang E.-M."/>
            <person name="Le Tran T.C."/>
            <person name="Cha C.-J."/>
        </authorList>
    </citation>
    <scope>NUCLEOTIDE SEQUENCE [LARGE SCALE GENOMIC DNA]</scope>
    <source>
        <strain evidence="19 20">CJ43</strain>
    </source>
</reference>
<evidence type="ECO:0000256" key="10">
    <source>
        <dbReference type="ARBA" id="ARBA00032057"/>
    </source>
</evidence>
<organism evidence="19 20">
    <name type="scientific">Pedobacter aquae</name>
    <dbReference type="NCBI Taxonomy" id="2605747"/>
    <lineage>
        <taxon>Bacteria</taxon>
        <taxon>Pseudomonadati</taxon>
        <taxon>Bacteroidota</taxon>
        <taxon>Sphingobacteriia</taxon>
        <taxon>Sphingobacteriales</taxon>
        <taxon>Sphingobacteriaceae</taxon>
        <taxon>Pedobacter</taxon>
    </lineage>
</organism>
<evidence type="ECO:0000313" key="19">
    <source>
        <dbReference type="EMBL" id="QEK51047.1"/>
    </source>
</evidence>
<evidence type="ECO:0000256" key="16">
    <source>
        <dbReference type="PIRSR" id="PIRSR006337-2"/>
    </source>
</evidence>
<dbReference type="Gene3D" id="2.60.40.10">
    <property type="entry name" value="Immunoglobulins"/>
    <property type="match status" value="1"/>
</dbReference>
<evidence type="ECO:0000256" key="9">
    <source>
        <dbReference type="ARBA" id="ARBA00023295"/>
    </source>
</evidence>
<feature type="domain" description="Glycosyl hydrolase family 13 catalytic" evidence="18">
    <location>
        <begin position="94"/>
        <end position="460"/>
    </location>
</feature>
<dbReference type="InterPro" id="IPR012768">
    <property type="entry name" value="Trehalose_TreZ"/>
</dbReference>
<keyword evidence="20" id="KW-1185">Reference proteome</keyword>
<dbReference type="InterPro" id="IPR044901">
    <property type="entry name" value="Trehalose_TreZ_E-set_sf"/>
</dbReference>
<dbReference type="GO" id="GO:0005992">
    <property type="term" value="P:trehalose biosynthetic process"/>
    <property type="evidence" value="ECO:0007669"/>
    <property type="project" value="UniProtKB-UniRule"/>
</dbReference>
<keyword evidence="7 14" id="KW-0378">Hydrolase</keyword>
<comment type="similarity">
    <text evidence="3 14">Belongs to the glycosyl hydrolase 13 family.</text>
</comment>
<comment type="subcellular location">
    <subcellularLocation>
        <location evidence="1 15">Cytoplasm</location>
    </subcellularLocation>
</comment>
<dbReference type="PIRSF" id="PIRSF006337">
    <property type="entry name" value="Trehalose_TreZ"/>
    <property type="match status" value="1"/>
</dbReference>
<evidence type="ECO:0000256" key="4">
    <source>
        <dbReference type="ARBA" id="ARBA00012268"/>
    </source>
</evidence>
<evidence type="ECO:0000256" key="13">
    <source>
        <dbReference type="NCBIfam" id="TIGR02402"/>
    </source>
</evidence>
<dbReference type="EC" id="3.2.1.141" evidence="4 13"/>
<dbReference type="SUPFAM" id="SSF81296">
    <property type="entry name" value="E set domains"/>
    <property type="match status" value="1"/>
</dbReference>
<evidence type="ECO:0000256" key="14">
    <source>
        <dbReference type="PIRNR" id="PIRNR006337"/>
    </source>
</evidence>
<evidence type="ECO:0000256" key="17">
    <source>
        <dbReference type="PIRSR" id="PIRSR006337-3"/>
    </source>
</evidence>
<dbReference type="GO" id="GO:0005737">
    <property type="term" value="C:cytoplasm"/>
    <property type="evidence" value="ECO:0007669"/>
    <property type="project" value="UniProtKB-SubCell"/>
</dbReference>
<dbReference type="CDD" id="cd11325">
    <property type="entry name" value="AmyAc_GTHase"/>
    <property type="match status" value="1"/>
</dbReference>
<comment type="pathway">
    <text evidence="2 14">Glycan biosynthesis; trehalose biosynthesis.</text>
</comment>
<evidence type="ECO:0000256" key="11">
    <source>
        <dbReference type="ARBA" id="ARBA00033284"/>
    </source>
</evidence>
<evidence type="ECO:0000256" key="12">
    <source>
        <dbReference type="ARBA" id="ARBA00034013"/>
    </source>
</evidence>
<dbReference type="Pfam" id="PF00128">
    <property type="entry name" value="Alpha-amylase"/>
    <property type="match status" value="1"/>
</dbReference>
<evidence type="ECO:0000313" key="20">
    <source>
        <dbReference type="Proteomes" id="UP000323653"/>
    </source>
</evidence>
<feature type="binding site" evidence="16">
    <location>
        <begin position="324"/>
        <end position="328"/>
    </location>
    <ligand>
        <name>substrate</name>
    </ligand>
</feature>
<dbReference type="InterPro" id="IPR006047">
    <property type="entry name" value="GH13_cat_dom"/>
</dbReference>
<comment type="catalytic activity">
    <reaction evidence="12 14">
        <text>hydrolysis of (1-&gt;4)-alpha-D-glucosidic linkage in 4-alpha-D-[(1-&gt;4)-alpha-D-glucanosyl]n trehalose to yield trehalose and (1-&gt;4)-alpha-D-glucan.</text>
        <dbReference type="EC" id="3.2.1.141"/>
    </reaction>
</comment>
<dbReference type="AlphaFoldDB" id="A0A5C0VG86"/>
<evidence type="ECO:0000256" key="2">
    <source>
        <dbReference type="ARBA" id="ARBA00005199"/>
    </source>
</evidence>
<evidence type="ECO:0000259" key="18">
    <source>
        <dbReference type="SMART" id="SM00642"/>
    </source>
</evidence>